<proteinExistence type="predicted"/>
<accession>A0ACC1TAN0</accession>
<organism evidence="1 2">
    <name type="scientific">Phlebia brevispora</name>
    <dbReference type="NCBI Taxonomy" id="194682"/>
    <lineage>
        <taxon>Eukaryota</taxon>
        <taxon>Fungi</taxon>
        <taxon>Dikarya</taxon>
        <taxon>Basidiomycota</taxon>
        <taxon>Agaricomycotina</taxon>
        <taxon>Agaricomycetes</taxon>
        <taxon>Polyporales</taxon>
        <taxon>Meruliaceae</taxon>
        <taxon>Phlebia</taxon>
    </lineage>
</organism>
<reference evidence="1" key="1">
    <citation type="submission" date="2022-07" db="EMBL/GenBank/DDBJ databases">
        <title>Genome Sequence of Phlebia brevispora.</title>
        <authorList>
            <person name="Buettner E."/>
        </authorList>
    </citation>
    <scope>NUCLEOTIDE SEQUENCE</scope>
    <source>
        <strain evidence="1">MPL23</strain>
    </source>
</reference>
<sequence length="318" mass="34171">MYFASFSLVTLGLLTLGLRGVAVSAQNNVKRHSRSTPLLTVFPGQGALPALEDIVNLNATNGTFLPVDNIQGDILSGMKKVSEIFYFFHINDALAFKSAMQSYIPNITSLATLVGDPSSQPLAFVNIAFSQSGLIKLGIHEDLGDAQFSEGQFADAAYLGDDISQWEAPFKGTNIHGVFLIGSNQSAYTAEYADDIPSIFGSSISQVYRIDAAARPGSEFGHEHTDFGFVDGLAQPAVAGFATTVYPGQTVVPPGIILCNRPGDNVSRPRWALDGTFMAFRKLQQKVPEFNQWTLDNAVQDRALNLTQQEGAALMAAA</sequence>
<gene>
    <name evidence="1" type="ORF">NM688_g1742</name>
</gene>
<comment type="caution">
    <text evidence="1">The sequence shown here is derived from an EMBL/GenBank/DDBJ whole genome shotgun (WGS) entry which is preliminary data.</text>
</comment>
<protein>
    <submittedName>
        <fullName evidence="1">Uncharacterized protein</fullName>
    </submittedName>
</protein>
<evidence type="ECO:0000313" key="1">
    <source>
        <dbReference type="EMBL" id="KAJ3556947.1"/>
    </source>
</evidence>
<dbReference type="Proteomes" id="UP001148662">
    <property type="component" value="Unassembled WGS sequence"/>
</dbReference>
<name>A0ACC1TAN0_9APHY</name>
<keyword evidence="2" id="KW-1185">Reference proteome</keyword>
<evidence type="ECO:0000313" key="2">
    <source>
        <dbReference type="Proteomes" id="UP001148662"/>
    </source>
</evidence>
<dbReference type="EMBL" id="JANHOG010000197">
    <property type="protein sequence ID" value="KAJ3556947.1"/>
    <property type="molecule type" value="Genomic_DNA"/>
</dbReference>